<sequence length="251" mass="27120">MGLGVNDPRFGAYQKYPLVYETLVSPVPDHVSLTQAAVLPLAITTASVSLYHPEHLNFPLPQKNPVDNGKTVLIWGGASSVGSTAIQLAVASGFKVVSTASKRNHDMVRALGASIVLDYKSPTIVSEAVDALKDCDLAGCYDAISEPETLKPLGAILDQLGPKNVCLVVPPTEPVSRNMKWTISLAFEIMNEKGKPVGDYIWHRYVPEALAHGRLQPKPDALVISRGLETLQHGLNRLKKGISSRKLIVEI</sequence>
<gene>
    <name evidence="2" type="ORF">CNMCM6805_003548</name>
</gene>
<evidence type="ECO:0000313" key="3">
    <source>
        <dbReference type="Proteomes" id="UP000653565"/>
    </source>
</evidence>
<reference evidence="2" key="1">
    <citation type="journal article" date="2020" name="bioRxiv">
        <title>Genomic and phenotypic heterogeneity of clinical isolates of the human pathogens Aspergillus fumigatus, Aspergillus lentulus and Aspergillus fumigatiaffinis.</title>
        <authorList>
            <person name="dos Santos R.A.C."/>
            <person name="Steenwyk J.L."/>
            <person name="Rivero-Menendez O."/>
            <person name="Mead M.E."/>
            <person name="Silva L.P."/>
            <person name="Bastos R.W."/>
            <person name="Alastruey-Izquierdo A."/>
            <person name="Goldman G.H."/>
            <person name="Rokas A."/>
        </authorList>
    </citation>
    <scope>NUCLEOTIDE SEQUENCE</scope>
    <source>
        <strain evidence="2">CNM-CM6805</strain>
    </source>
</reference>
<dbReference type="PANTHER" id="PTHR45348">
    <property type="entry name" value="HYPOTHETICAL OXIDOREDUCTASE (EUROFUNG)"/>
    <property type="match status" value="1"/>
</dbReference>
<evidence type="ECO:0000313" key="2">
    <source>
        <dbReference type="EMBL" id="KAF4245604.1"/>
    </source>
</evidence>
<keyword evidence="3" id="KW-1185">Reference proteome</keyword>
<name>A0A8H4HBL2_9EURO</name>
<organism evidence="2 3">
    <name type="scientific">Aspergillus fumigatiaffinis</name>
    <dbReference type="NCBI Taxonomy" id="340414"/>
    <lineage>
        <taxon>Eukaryota</taxon>
        <taxon>Fungi</taxon>
        <taxon>Dikarya</taxon>
        <taxon>Ascomycota</taxon>
        <taxon>Pezizomycotina</taxon>
        <taxon>Eurotiomycetes</taxon>
        <taxon>Eurotiomycetidae</taxon>
        <taxon>Eurotiales</taxon>
        <taxon>Aspergillaceae</taxon>
        <taxon>Aspergillus</taxon>
        <taxon>Aspergillus subgen. Fumigati</taxon>
    </lineage>
</organism>
<dbReference type="AlphaFoldDB" id="A0A8H4HBL2"/>
<proteinExistence type="predicted"/>
<dbReference type="EMBL" id="JAAAPX010000001">
    <property type="protein sequence ID" value="KAF4245604.1"/>
    <property type="molecule type" value="Genomic_DNA"/>
</dbReference>
<dbReference type="CDD" id="cd08249">
    <property type="entry name" value="enoyl_reductase_like"/>
    <property type="match status" value="1"/>
</dbReference>
<accession>A0A8H4HBL2</accession>
<dbReference type="Gene3D" id="3.40.50.720">
    <property type="entry name" value="NAD(P)-binding Rossmann-like Domain"/>
    <property type="match status" value="1"/>
</dbReference>
<comment type="caution">
    <text evidence="2">The sequence shown here is derived from an EMBL/GenBank/DDBJ whole genome shotgun (WGS) entry which is preliminary data.</text>
</comment>
<dbReference type="InterPro" id="IPR047122">
    <property type="entry name" value="Trans-enoyl_RdTase-like"/>
</dbReference>
<dbReference type="InterPro" id="IPR036291">
    <property type="entry name" value="NAD(P)-bd_dom_sf"/>
</dbReference>
<dbReference type="SUPFAM" id="SSF51735">
    <property type="entry name" value="NAD(P)-binding Rossmann-fold domains"/>
    <property type="match status" value="1"/>
</dbReference>
<dbReference type="Proteomes" id="UP000653565">
    <property type="component" value="Unassembled WGS sequence"/>
</dbReference>
<dbReference type="GO" id="GO:0016651">
    <property type="term" value="F:oxidoreductase activity, acting on NAD(P)H"/>
    <property type="evidence" value="ECO:0007669"/>
    <property type="project" value="InterPro"/>
</dbReference>
<evidence type="ECO:0000256" key="1">
    <source>
        <dbReference type="ARBA" id="ARBA00023002"/>
    </source>
</evidence>
<dbReference type="Gene3D" id="3.90.180.10">
    <property type="entry name" value="Medium-chain alcohol dehydrogenases, catalytic domain"/>
    <property type="match status" value="1"/>
</dbReference>
<keyword evidence="1" id="KW-0560">Oxidoreductase</keyword>
<reference evidence="2" key="2">
    <citation type="submission" date="2020-04" db="EMBL/GenBank/DDBJ databases">
        <authorList>
            <person name="Santos R.A.C."/>
            <person name="Steenwyk J.L."/>
            <person name="Rivero-Menendez O."/>
            <person name="Mead M.E."/>
            <person name="Silva L.P."/>
            <person name="Bastos R.W."/>
            <person name="Alastruey-Izquierdo A."/>
            <person name="Goldman G.H."/>
            <person name="Rokas A."/>
        </authorList>
    </citation>
    <scope>NUCLEOTIDE SEQUENCE</scope>
    <source>
        <strain evidence="2">CNM-CM6805</strain>
    </source>
</reference>
<dbReference type="OrthoDB" id="48317at2759"/>
<dbReference type="PANTHER" id="PTHR45348:SF2">
    <property type="entry name" value="ZINC-TYPE ALCOHOL DEHYDROGENASE-LIKE PROTEIN C2E1P3.01"/>
    <property type="match status" value="1"/>
</dbReference>
<evidence type="ECO:0008006" key="4">
    <source>
        <dbReference type="Google" id="ProtNLM"/>
    </source>
</evidence>
<protein>
    <recommendedName>
        <fullName evidence="4">Enoyl reductase (ER) domain-containing protein</fullName>
    </recommendedName>
</protein>